<organism evidence="2 3">
    <name type="scientific">Xylanibacter ruminicola</name>
    <name type="common">Prevotella ruminicola</name>
    <dbReference type="NCBI Taxonomy" id="839"/>
    <lineage>
        <taxon>Bacteria</taxon>
        <taxon>Pseudomonadati</taxon>
        <taxon>Bacteroidota</taxon>
        <taxon>Bacteroidia</taxon>
        <taxon>Bacteroidales</taxon>
        <taxon>Prevotellaceae</taxon>
        <taxon>Xylanibacter</taxon>
    </lineage>
</organism>
<feature type="compositionally biased region" description="Basic and acidic residues" evidence="1">
    <location>
        <begin position="199"/>
        <end position="209"/>
    </location>
</feature>
<evidence type="ECO:0008006" key="4">
    <source>
        <dbReference type="Google" id="ProtNLM"/>
    </source>
</evidence>
<dbReference type="EMBL" id="SUYD01000002">
    <property type="protein sequence ID" value="MBE6265127.1"/>
    <property type="molecule type" value="Genomic_DNA"/>
</dbReference>
<evidence type="ECO:0000313" key="3">
    <source>
        <dbReference type="Proteomes" id="UP000763088"/>
    </source>
</evidence>
<reference evidence="2" key="1">
    <citation type="submission" date="2019-04" db="EMBL/GenBank/DDBJ databases">
        <title>Evolution of Biomass-Degrading Anaerobic Consortia Revealed by Metagenomics.</title>
        <authorList>
            <person name="Peng X."/>
        </authorList>
    </citation>
    <scope>NUCLEOTIDE SEQUENCE</scope>
    <source>
        <strain evidence="2">SIG141</strain>
    </source>
</reference>
<feature type="region of interest" description="Disordered" evidence="1">
    <location>
        <begin position="199"/>
        <end position="220"/>
    </location>
</feature>
<accession>A0A928GFN2</accession>
<dbReference type="AlphaFoldDB" id="A0A928GFN2"/>
<name>A0A928GFN2_XYLRU</name>
<evidence type="ECO:0000256" key="1">
    <source>
        <dbReference type="SAM" id="MobiDB-lite"/>
    </source>
</evidence>
<protein>
    <recommendedName>
        <fullName evidence="4">DUF3987 domain-containing protein</fullName>
    </recommendedName>
</protein>
<sequence>MEFSDIIAKYWEMFNGGKVPNTGDRNVLTFELAVTLRGICGFSLERLMQVIPNYWAAPDGTCTAEDYAEWQHTLENALKEPRKGMPYRLKQVLQAMKSTAAVKACGGTMQTPPPMPKRLPPLIKLLTKNVPWYYKPAVASAVFPALGAHLHGVRFRYWDNVEHEATFMNLLIGRQSIGKGSIRKPIEYIMEDIRQRDLPNRQREAEWKQKNPGAKQKKDPRPADICIQMLIDNLTDAVFNQRIVDAHNNGERYIYTQVDEVEALKKVTSKGTADEVGLLIRKAFDNSLAGQERVGADSVSGIAPLRWNFNASTTPPNARKFFYKMVNDGTVSRLDIATIIRSDDDDDTAPVLGIYDQQFAAELMPYICRLEAASGLIECPQARKLALEIKQENRDAARLYESEAYRVLSYRANVIAWLKGMVLYVAHGYKWSKEIADFVRWSEQYNLWCKMLYFGAQLEKELRDEIDIQRQSGPQNLLELLPDEFTREEYYQMRKLNGKQGTGDSTLRSWITRGHVALDDITGRYCKTQEYKRKYGNRE</sequence>
<evidence type="ECO:0000313" key="2">
    <source>
        <dbReference type="EMBL" id="MBE6265127.1"/>
    </source>
</evidence>
<comment type="caution">
    <text evidence="2">The sequence shown here is derived from an EMBL/GenBank/DDBJ whole genome shotgun (WGS) entry which is preliminary data.</text>
</comment>
<dbReference type="Proteomes" id="UP000763088">
    <property type="component" value="Unassembled WGS sequence"/>
</dbReference>
<gene>
    <name evidence="2" type="ORF">E7102_01440</name>
</gene>
<proteinExistence type="predicted"/>